<dbReference type="PANTHER" id="PTHR35175">
    <property type="entry name" value="DUF1289 DOMAIN-CONTAINING PROTEIN"/>
    <property type="match status" value="1"/>
</dbReference>
<accession>A0AA41W6Q3</accession>
<name>A0AA41W6Q3_9GAMM</name>
<dbReference type="EMBL" id="JAMQGP010000003">
    <property type="protein sequence ID" value="MCM2679962.1"/>
    <property type="molecule type" value="Genomic_DNA"/>
</dbReference>
<dbReference type="AlphaFoldDB" id="A0AA41W6Q3"/>
<dbReference type="RefSeq" id="WP_251261372.1">
    <property type="nucleotide sequence ID" value="NZ_JAMQGP010000003.1"/>
</dbReference>
<reference evidence="1 2" key="1">
    <citation type="journal article" date="2013" name="Antonie Van Leeuwenhoek">
        <title>Echinimonas agarilytica gen. nov., sp. nov., a new gammaproteobacterium isolated from the sea urchin Strongylocentrotus intermedius.</title>
        <authorList>
            <person name="Nedashkovskaya O.I."/>
            <person name="Stenkova A.M."/>
            <person name="Zhukova N.V."/>
            <person name="Van Trappen S."/>
            <person name="Lee J.S."/>
            <person name="Kim S.B."/>
        </authorList>
    </citation>
    <scope>NUCLEOTIDE SEQUENCE [LARGE SCALE GENOMIC DNA]</scope>
    <source>
        <strain evidence="1 2">KMM 6351</strain>
    </source>
</reference>
<organism evidence="1 2">
    <name type="scientific">Echinimonas agarilytica</name>
    <dbReference type="NCBI Taxonomy" id="1215918"/>
    <lineage>
        <taxon>Bacteria</taxon>
        <taxon>Pseudomonadati</taxon>
        <taxon>Pseudomonadota</taxon>
        <taxon>Gammaproteobacteria</taxon>
        <taxon>Alteromonadales</taxon>
        <taxon>Echinimonadaceae</taxon>
        <taxon>Echinimonas</taxon>
    </lineage>
</organism>
<dbReference type="InterPro" id="IPR010710">
    <property type="entry name" value="DUF1289"/>
</dbReference>
<keyword evidence="2" id="KW-1185">Reference proteome</keyword>
<dbReference type="PANTHER" id="PTHR35175:SF1">
    <property type="entry name" value="OXIDOREDUCTASE"/>
    <property type="match status" value="1"/>
</dbReference>
<proteinExistence type="predicted"/>
<protein>
    <submittedName>
        <fullName evidence="1">DUF1289 domain-containing protein</fullName>
    </submittedName>
</protein>
<gene>
    <name evidence="1" type="ORF">NAF29_09820</name>
</gene>
<dbReference type="Pfam" id="PF06945">
    <property type="entry name" value="DUF1289"/>
    <property type="match status" value="1"/>
</dbReference>
<evidence type="ECO:0000313" key="1">
    <source>
        <dbReference type="EMBL" id="MCM2679962.1"/>
    </source>
</evidence>
<dbReference type="Proteomes" id="UP001165393">
    <property type="component" value="Unassembled WGS sequence"/>
</dbReference>
<sequence length="69" mass="8173">MSQLHLFDIPNPCLGICQTGDKGYCIGCFRKREERFGWQNLEDAQKLYVMKLCEQRKKRALKKAQEQHD</sequence>
<comment type="caution">
    <text evidence="1">The sequence shown here is derived from an EMBL/GenBank/DDBJ whole genome shotgun (WGS) entry which is preliminary data.</text>
</comment>
<evidence type="ECO:0000313" key="2">
    <source>
        <dbReference type="Proteomes" id="UP001165393"/>
    </source>
</evidence>